<name>A0AAD4F5G9_9PEZI</name>
<reference evidence="1" key="1">
    <citation type="submission" date="2023-02" db="EMBL/GenBank/DDBJ databases">
        <authorList>
            <person name="Palmer J.M."/>
        </authorList>
    </citation>
    <scope>NUCLEOTIDE SEQUENCE</scope>
    <source>
        <strain evidence="1">FW57</strain>
    </source>
</reference>
<evidence type="ECO:0008006" key="3">
    <source>
        <dbReference type="Google" id="ProtNLM"/>
    </source>
</evidence>
<gene>
    <name evidence="1" type="ORF">NEMBOFW57_002027</name>
</gene>
<dbReference type="Gene3D" id="3.80.10.10">
    <property type="entry name" value="Ribonuclease Inhibitor"/>
    <property type="match status" value="1"/>
</dbReference>
<organism evidence="1 2">
    <name type="scientific">Staphylotrichum longicolle</name>
    <dbReference type="NCBI Taxonomy" id="669026"/>
    <lineage>
        <taxon>Eukaryota</taxon>
        <taxon>Fungi</taxon>
        <taxon>Dikarya</taxon>
        <taxon>Ascomycota</taxon>
        <taxon>Pezizomycotina</taxon>
        <taxon>Sordariomycetes</taxon>
        <taxon>Sordariomycetidae</taxon>
        <taxon>Sordariales</taxon>
        <taxon>Chaetomiaceae</taxon>
        <taxon>Staphylotrichum</taxon>
    </lineage>
</organism>
<comment type="caution">
    <text evidence="1">The sequence shown here is derived from an EMBL/GenBank/DDBJ whole genome shotgun (WGS) entry which is preliminary data.</text>
</comment>
<dbReference type="AlphaFoldDB" id="A0AAD4F5G9"/>
<proteinExistence type="predicted"/>
<dbReference type="EMBL" id="JAHCVI010000001">
    <property type="protein sequence ID" value="KAG7291997.1"/>
    <property type="molecule type" value="Genomic_DNA"/>
</dbReference>
<dbReference type="Proteomes" id="UP001197093">
    <property type="component" value="Unassembled WGS sequence"/>
</dbReference>
<evidence type="ECO:0000313" key="1">
    <source>
        <dbReference type="EMBL" id="KAG7291997.1"/>
    </source>
</evidence>
<evidence type="ECO:0000313" key="2">
    <source>
        <dbReference type="Proteomes" id="UP001197093"/>
    </source>
</evidence>
<keyword evidence="2" id="KW-1185">Reference proteome</keyword>
<sequence length="367" mass="41687">MGRSSLITLPPELLFEICEHLCRHCQHRHGNDTWPWNIDVDDATFRSPSADLLSLSRVCKTLRAVTQPFLYHILATFHEHGVYYFIRDVWRHADQARLHERVSEIEVGDAKSPNRPEDSEGYGTLISMLLDFAPNLQRAHFRLPSHGTSQLDLSRAPLTSLKALVFSGCGPSFPLEQAIPFIKTAPNLEILHYTGCTGGLHWFFNSQNRIVLAPFPPLENLTELTLTNARLDVASFFRLLSTVGPRLSKVSIQQLETKLDSRDQFVDFSEVISALSPWTHTLKELSYTVRDWMRHDRVYEHPSFLQLREFTALETLGVQLFEVVLVQPNVADVEVHHGPEEDARVLILPESLRELTLFGMGSSSLSV</sequence>
<dbReference type="SUPFAM" id="SSF52047">
    <property type="entry name" value="RNI-like"/>
    <property type="match status" value="1"/>
</dbReference>
<protein>
    <recommendedName>
        <fullName evidence="3">F-box domain-containing protein</fullName>
    </recommendedName>
</protein>
<dbReference type="InterPro" id="IPR032675">
    <property type="entry name" value="LRR_dom_sf"/>
</dbReference>
<accession>A0AAD4F5G9</accession>